<dbReference type="InterPro" id="IPR055296">
    <property type="entry name" value="SRL2-like"/>
</dbReference>
<evidence type="ECO:0000313" key="1">
    <source>
        <dbReference type="EMBL" id="KAK8950422.1"/>
    </source>
</evidence>
<dbReference type="PANTHER" id="PTHR46087">
    <property type="entry name" value="PUTATIVE, EXPRESSED-RELATED"/>
    <property type="match status" value="1"/>
</dbReference>
<dbReference type="Proteomes" id="UP001412067">
    <property type="component" value="Unassembled WGS sequence"/>
</dbReference>
<keyword evidence="2" id="KW-1185">Reference proteome</keyword>
<comment type="caution">
    <text evidence="1">The sequence shown here is derived from an EMBL/GenBank/DDBJ whole genome shotgun (WGS) entry which is preliminary data.</text>
</comment>
<gene>
    <name evidence="1" type="ORF">KSP40_PGU002136</name>
</gene>
<dbReference type="InterPro" id="IPR016024">
    <property type="entry name" value="ARM-type_fold"/>
</dbReference>
<sequence length="290" mass="32436">MVNLAKEATTMRRVLETLLCSEQKNNLMLSMVRHLDRKNVAKDIDLQINIINMVTQIAQQAQVQATIPIVTALCDLMRHLRKCLQCSIEYSDIGRETSKDNSILHYSLEVCIMELTKKVGDIGPILDMIVVVLSNLPSSPIMARATVSSIFRTAQIAASIPNVYHKNKVFPESLFHQLLLAMAHPDHEIRDGSHRIISVILHSNVYPWTALLDLSNGGYDQRETFLIALSGFASLETILEKLGKENYSLENESGVRILKLVDETEAPSAGEEHEPEDIKHCVVCSAFTKC</sequence>
<evidence type="ECO:0000313" key="2">
    <source>
        <dbReference type="Proteomes" id="UP001412067"/>
    </source>
</evidence>
<name>A0ABR2LU53_9ASPA</name>
<reference evidence="1 2" key="1">
    <citation type="journal article" date="2022" name="Nat. Plants">
        <title>Genomes of leafy and leafless Platanthera orchids illuminate the evolution of mycoheterotrophy.</title>
        <authorList>
            <person name="Li M.H."/>
            <person name="Liu K.W."/>
            <person name="Li Z."/>
            <person name="Lu H.C."/>
            <person name="Ye Q.L."/>
            <person name="Zhang D."/>
            <person name="Wang J.Y."/>
            <person name="Li Y.F."/>
            <person name="Zhong Z.M."/>
            <person name="Liu X."/>
            <person name="Yu X."/>
            <person name="Liu D.K."/>
            <person name="Tu X.D."/>
            <person name="Liu B."/>
            <person name="Hao Y."/>
            <person name="Liao X.Y."/>
            <person name="Jiang Y.T."/>
            <person name="Sun W.H."/>
            <person name="Chen J."/>
            <person name="Chen Y.Q."/>
            <person name="Ai Y."/>
            <person name="Zhai J.W."/>
            <person name="Wu S.S."/>
            <person name="Zhou Z."/>
            <person name="Hsiao Y.Y."/>
            <person name="Wu W.L."/>
            <person name="Chen Y.Y."/>
            <person name="Lin Y.F."/>
            <person name="Hsu J.L."/>
            <person name="Li C.Y."/>
            <person name="Wang Z.W."/>
            <person name="Zhao X."/>
            <person name="Zhong W.Y."/>
            <person name="Ma X.K."/>
            <person name="Ma L."/>
            <person name="Huang J."/>
            <person name="Chen G.Z."/>
            <person name="Huang M.Z."/>
            <person name="Huang L."/>
            <person name="Peng D.H."/>
            <person name="Luo Y.B."/>
            <person name="Zou S.Q."/>
            <person name="Chen S.P."/>
            <person name="Lan S."/>
            <person name="Tsai W.C."/>
            <person name="Van de Peer Y."/>
            <person name="Liu Z.J."/>
        </authorList>
    </citation>
    <scope>NUCLEOTIDE SEQUENCE [LARGE SCALE GENOMIC DNA]</scope>
    <source>
        <strain evidence="1">Lor288</strain>
    </source>
</reference>
<dbReference type="SUPFAM" id="SSF48371">
    <property type="entry name" value="ARM repeat"/>
    <property type="match status" value="1"/>
</dbReference>
<accession>A0ABR2LU53</accession>
<protein>
    <submittedName>
        <fullName evidence="1">Uncharacterized protein</fullName>
    </submittedName>
</protein>
<dbReference type="EMBL" id="JBBWWR010000015">
    <property type="protein sequence ID" value="KAK8950422.1"/>
    <property type="molecule type" value="Genomic_DNA"/>
</dbReference>
<dbReference type="PANTHER" id="PTHR46087:SF1">
    <property type="entry name" value="ARM REPEAT SUPERFAMILY PROTEIN"/>
    <property type="match status" value="1"/>
</dbReference>
<organism evidence="1 2">
    <name type="scientific">Platanthera guangdongensis</name>
    <dbReference type="NCBI Taxonomy" id="2320717"/>
    <lineage>
        <taxon>Eukaryota</taxon>
        <taxon>Viridiplantae</taxon>
        <taxon>Streptophyta</taxon>
        <taxon>Embryophyta</taxon>
        <taxon>Tracheophyta</taxon>
        <taxon>Spermatophyta</taxon>
        <taxon>Magnoliopsida</taxon>
        <taxon>Liliopsida</taxon>
        <taxon>Asparagales</taxon>
        <taxon>Orchidaceae</taxon>
        <taxon>Orchidoideae</taxon>
        <taxon>Orchideae</taxon>
        <taxon>Orchidinae</taxon>
        <taxon>Platanthera</taxon>
    </lineage>
</organism>
<proteinExistence type="predicted"/>